<dbReference type="EMBL" id="JAZHXJ010000531">
    <property type="protein sequence ID" value="KAL1858209.1"/>
    <property type="molecule type" value="Genomic_DNA"/>
</dbReference>
<gene>
    <name evidence="2" type="ORF">VTK73DRAFT_7907</name>
</gene>
<name>A0ABR3WC30_9PEZI</name>
<evidence type="ECO:0000313" key="3">
    <source>
        <dbReference type="Proteomes" id="UP001586593"/>
    </source>
</evidence>
<accession>A0ABR3WC30</accession>
<evidence type="ECO:0000256" key="1">
    <source>
        <dbReference type="SAM" id="SignalP"/>
    </source>
</evidence>
<evidence type="ECO:0000313" key="2">
    <source>
        <dbReference type="EMBL" id="KAL1858209.1"/>
    </source>
</evidence>
<keyword evidence="3" id="KW-1185">Reference proteome</keyword>
<reference evidence="2 3" key="1">
    <citation type="journal article" date="2024" name="Commun. Biol.">
        <title>Comparative genomic analysis of thermophilic fungi reveals convergent evolutionary adaptations and gene losses.</title>
        <authorList>
            <person name="Steindorff A.S."/>
            <person name="Aguilar-Pontes M.V."/>
            <person name="Robinson A.J."/>
            <person name="Andreopoulos B."/>
            <person name="LaButti K."/>
            <person name="Kuo A."/>
            <person name="Mondo S."/>
            <person name="Riley R."/>
            <person name="Otillar R."/>
            <person name="Haridas S."/>
            <person name="Lipzen A."/>
            <person name="Grimwood J."/>
            <person name="Schmutz J."/>
            <person name="Clum A."/>
            <person name="Reid I.D."/>
            <person name="Moisan M.C."/>
            <person name="Butler G."/>
            <person name="Nguyen T.T.M."/>
            <person name="Dewar K."/>
            <person name="Conant G."/>
            <person name="Drula E."/>
            <person name="Henrissat B."/>
            <person name="Hansel C."/>
            <person name="Singer S."/>
            <person name="Hutchinson M.I."/>
            <person name="de Vries R.P."/>
            <person name="Natvig D.O."/>
            <person name="Powell A.J."/>
            <person name="Tsang A."/>
            <person name="Grigoriev I.V."/>
        </authorList>
    </citation>
    <scope>NUCLEOTIDE SEQUENCE [LARGE SCALE GENOMIC DNA]</scope>
    <source>
        <strain evidence="2 3">ATCC 24622</strain>
    </source>
</reference>
<organism evidence="2 3">
    <name type="scientific">Phialemonium thermophilum</name>
    <dbReference type="NCBI Taxonomy" id="223376"/>
    <lineage>
        <taxon>Eukaryota</taxon>
        <taxon>Fungi</taxon>
        <taxon>Dikarya</taxon>
        <taxon>Ascomycota</taxon>
        <taxon>Pezizomycotina</taxon>
        <taxon>Sordariomycetes</taxon>
        <taxon>Sordariomycetidae</taxon>
        <taxon>Cephalothecales</taxon>
        <taxon>Cephalothecaceae</taxon>
        <taxon>Phialemonium</taxon>
    </lineage>
</organism>
<protein>
    <submittedName>
        <fullName evidence="2">Uncharacterized protein</fullName>
    </submittedName>
</protein>
<sequence>MKLILIATLFAALGLAVPAPVAEPAEVAEDKHLVARQCFCYKGVNACCSPVGCTTNQESRCSGKRFQNHWFMVYFAQSNYVEHPVDTTLGVIA</sequence>
<dbReference type="Proteomes" id="UP001586593">
    <property type="component" value="Unassembled WGS sequence"/>
</dbReference>
<keyword evidence="1" id="KW-0732">Signal</keyword>
<comment type="caution">
    <text evidence="2">The sequence shown here is derived from an EMBL/GenBank/DDBJ whole genome shotgun (WGS) entry which is preliminary data.</text>
</comment>
<proteinExistence type="predicted"/>
<feature type="signal peptide" evidence="1">
    <location>
        <begin position="1"/>
        <end position="16"/>
    </location>
</feature>
<feature type="chain" id="PRO_5046622005" evidence="1">
    <location>
        <begin position="17"/>
        <end position="93"/>
    </location>
</feature>